<comment type="caution">
    <text evidence="2">The sequence shown here is derived from an EMBL/GenBank/DDBJ whole genome shotgun (WGS) entry which is preliminary data.</text>
</comment>
<dbReference type="EMBL" id="LMWN01000059">
    <property type="protein sequence ID" value="KUM99901.1"/>
    <property type="molecule type" value="Genomic_DNA"/>
</dbReference>
<proteinExistence type="predicted"/>
<gene>
    <name evidence="2" type="ORF">AQI95_35890</name>
</gene>
<organism evidence="2 3">
    <name type="scientific">Streptomyces yokosukanensis</name>
    <dbReference type="NCBI Taxonomy" id="67386"/>
    <lineage>
        <taxon>Bacteria</taxon>
        <taxon>Bacillati</taxon>
        <taxon>Actinomycetota</taxon>
        <taxon>Actinomycetes</taxon>
        <taxon>Kitasatosporales</taxon>
        <taxon>Streptomycetaceae</taxon>
        <taxon>Streptomyces</taxon>
    </lineage>
</organism>
<dbReference type="Proteomes" id="UP000053127">
    <property type="component" value="Unassembled WGS sequence"/>
</dbReference>
<keyword evidence="3" id="KW-1185">Reference proteome</keyword>
<name>A0A101NV55_9ACTN</name>
<protein>
    <submittedName>
        <fullName evidence="2">Uncharacterized protein</fullName>
    </submittedName>
</protein>
<evidence type="ECO:0000313" key="3">
    <source>
        <dbReference type="Proteomes" id="UP000053127"/>
    </source>
</evidence>
<dbReference type="OrthoDB" id="4291445at2"/>
<accession>A0A101NV55</accession>
<sequence>MSRPHADFVRARLGLWQRRIHETADFLVLAQDATPVAGMMPVFDQLVAVHNLTSGLVADLRQSAEGSLASTDAGRQYLSQLATALAHGSRAATHLSTAAIGLADAHRVTAGTGSRAPVESELAVTLGHAAALRSLNRALQAVTRRPAEPESGSGALPEPAVEHRRAPDAGGTHPSRRRT</sequence>
<reference evidence="2 3" key="1">
    <citation type="submission" date="2015-10" db="EMBL/GenBank/DDBJ databases">
        <title>Draft genome sequence of Streptomyces yokosukanensis DSM 40224, type strain for the species Streptomyces yokosukanensis.</title>
        <authorList>
            <person name="Ruckert C."/>
            <person name="Winkler A."/>
            <person name="Kalinowski J."/>
            <person name="Kampfer P."/>
            <person name="Glaeser S."/>
        </authorList>
    </citation>
    <scope>NUCLEOTIDE SEQUENCE [LARGE SCALE GENOMIC DNA]</scope>
    <source>
        <strain evidence="2 3">DSM 40224</strain>
    </source>
</reference>
<dbReference type="AlphaFoldDB" id="A0A101NV55"/>
<dbReference type="RefSeq" id="WP_067134116.1">
    <property type="nucleotide sequence ID" value="NZ_KQ948225.1"/>
</dbReference>
<evidence type="ECO:0000256" key="1">
    <source>
        <dbReference type="SAM" id="MobiDB-lite"/>
    </source>
</evidence>
<feature type="region of interest" description="Disordered" evidence="1">
    <location>
        <begin position="141"/>
        <end position="179"/>
    </location>
</feature>
<evidence type="ECO:0000313" key="2">
    <source>
        <dbReference type="EMBL" id="KUM99901.1"/>
    </source>
</evidence>